<keyword evidence="1" id="KW-0175">Coiled coil</keyword>
<dbReference type="Proteomes" id="UP000034410">
    <property type="component" value="Chromosome"/>
</dbReference>
<reference evidence="2 3" key="1">
    <citation type="journal article" date="2015" name="Genome Announc.">
        <title>Complete Genome Sequence of Sedimenticola thiotaurini Strain SIP-G1, a Polyphosphate- and Polyhydroxyalkanoate-Accumulating Sulfur-Oxidizing Gammaproteobacterium Isolated from Salt Marsh Sediments.</title>
        <authorList>
            <person name="Flood B.E."/>
            <person name="Jones D.S."/>
            <person name="Bailey J.V."/>
        </authorList>
    </citation>
    <scope>NUCLEOTIDE SEQUENCE [LARGE SCALE GENOMIC DNA]</scope>
    <source>
        <strain evidence="2 3">SIP-G1</strain>
    </source>
</reference>
<organism evidence="2 3">
    <name type="scientific">Sedimenticola thiotaurini</name>
    <dbReference type="NCBI Taxonomy" id="1543721"/>
    <lineage>
        <taxon>Bacteria</taxon>
        <taxon>Pseudomonadati</taxon>
        <taxon>Pseudomonadota</taxon>
        <taxon>Gammaproteobacteria</taxon>
        <taxon>Chromatiales</taxon>
        <taxon>Sedimenticolaceae</taxon>
        <taxon>Sedimenticola</taxon>
    </lineage>
</organism>
<dbReference type="InterPro" id="IPR007435">
    <property type="entry name" value="DUF484"/>
</dbReference>
<dbReference type="Gene3D" id="3.30.450.40">
    <property type="match status" value="1"/>
</dbReference>
<name>A0A0F7K2D6_9GAMM</name>
<keyword evidence="3" id="KW-1185">Reference proteome</keyword>
<evidence type="ECO:0000256" key="1">
    <source>
        <dbReference type="SAM" id="Coils"/>
    </source>
</evidence>
<dbReference type="PANTHER" id="PTHR38765:SF1">
    <property type="entry name" value="DUF484 DOMAIN-CONTAINING PROTEIN"/>
    <property type="match status" value="1"/>
</dbReference>
<dbReference type="OrthoDB" id="8525200at2"/>
<gene>
    <name evidence="2" type="ORF">AAY24_12690</name>
</gene>
<dbReference type="EMBL" id="CP011412">
    <property type="protein sequence ID" value="AKH21068.1"/>
    <property type="molecule type" value="Genomic_DNA"/>
</dbReference>
<sequence length="226" mass="25657">MSSQPEPTPDYPQIEQNLIEYLNNHPDFFDRHPELLTKLELPHNNGNTVSLIERQVAVLREQAEQDRQKLEEFVAIARENELLNERLHRLTVKLIECCDFEEVINTLQDLLHDDFRAEAVELHLYSASAMEHASNPDLDGFRDFLDGNRPRCGRLPAERLEYLFGPQAEDIASTALIPIRGEGLLGVLAIGSHSEHRFHPGMGTDYLIRLGEIVSKTLEVVSEPGS</sequence>
<feature type="coiled-coil region" evidence="1">
    <location>
        <begin position="49"/>
        <end position="80"/>
    </location>
</feature>
<dbReference type="AlphaFoldDB" id="A0A0F7K2D6"/>
<dbReference type="RefSeq" id="WP_046859997.1">
    <property type="nucleotide sequence ID" value="NZ_CP011412.1"/>
</dbReference>
<evidence type="ECO:0008006" key="4">
    <source>
        <dbReference type="Google" id="ProtNLM"/>
    </source>
</evidence>
<dbReference type="KEGG" id="seds:AAY24_12690"/>
<dbReference type="PANTHER" id="PTHR38765">
    <property type="entry name" value="DUF484 DOMAIN-CONTAINING PROTEIN"/>
    <property type="match status" value="1"/>
</dbReference>
<accession>A0A0F7K2D6</accession>
<protein>
    <recommendedName>
        <fullName evidence="4">DUF484 family protein</fullName>
    </recommendedName>
</protein>
<evidence type="ECO:0000313" key="3">
    <source>
        <dbReference type="Proteomes" id="UP000034410"/>
    </source>
</evidence>
<evidence type="ECO:0000313" key="2">
    <source>
        <dbReference type="EMBL" id="AKH21068.1"/>
    </source>
</evidence>
<dbReference type="InterPro" id="IPR029016">
    <property type="entry name" value="GAF-like_dom_sf"/>
</dbReference>
<proteinExistence type="predicted"/>
<dbReference type="Pfam" id="PF04340">
    <property type="entry name" value="DUF484"/>
    <property type="match status" value="1"/>
</dbReference>